<dbReference type="SUPFAM" id="SSF118116">
    <property type="entry name" value="DNA mismatch repair protein MutL"/>
    <property type="match status" value="1"/>
</dbReference>
<protein>
    <submittedName>
        <fullName evidence="1">DNA mismatch repair protein MutL</fullName>
    </submittedName>
</protein>
<dbReference type="InterPro" id="IPR037198">
    <property type="entry name" value="MutL_C_sf"/>
</dbReference>
<comment type="caution">
    <text evidence="1">The sequence shown here is derived from an EMBL/GenBank/DDBJ whole genome shotgun (WGS) entry which is preliminary data.</text>
</comment>
<dbReference type="AlphaFoldDB" id="A0A644YN49"/>
<organism evidence="1">
    <name type="scientific">bioreactor metagenome</name>
    <dbReference type="NCBI Taxonomy" id="1076179"/>
    <lineage>
        <taxon>unclassified sequences</taxon>
        <taxon>metagenomes</taxon>
        <taxon>ecological metagenomes</taxon>
    </lineage>
</organism>
<proteinExistence type="predicted"/>
<evidence type="ECO:0000313" key="1">
    <source>
        <dbReference type="EMBL" id="MPM29301.1"/>
    </source>
</evidence>
<name>A0A644YN49_9ZZZZ</name>
<reference evidence="1" key="1">
    <citation type="submission" date="2019-08" db="EMBL/GenBank/DDBJ databases">
        <authorList>
            <person name="Kucharzyk K."/>
            <person name="Murdoch R.W."/>
            <person name="Higgins S."/>
            <person name="Loffler F."/>
        </authorList>
    </citation>
    <scope>NUCLEOTIDE SEQUENCE</scope>
</reference>
<accession>A0A644YN49</accession>
<sequence length="80" mass="9263">MFLAEGDISIKKLREATAIMMSCKRSIKANHFLSDKEARQLLVDLAETDNPYNCPHGRPVLIQFSNQDMEKMFKRIQDPH</sequence>
<dbReference type="Gene3D" id="3.30.1540.20">
    <property type="entry name" value="MutL, C-terminal domain, dimerisation subdomain"/>
    <property type="match status" value="1"/>
</dbReference>
<dbReference type="EMBL" id="VSSQ01005477">
    <property type="protein sequence ID" value="MPM29301.1"/>
    <property type="molecule type" value="Genomic_DNA"/>
</dbReference>
<dbReference type="InterPro" id="IPR042120">
    <property type="entry name" value="MutL_C_dimsub"/>
</dbReference>
<gene>
    <name evidence="1" type="primary">mutL_22</name>
    <name evidence="1" type="ORF">SDC9_75841</name>
</gene>